<accession>A0AAW2ZQ63</accession>
<feature type="non-terminal residue" evidence="5">
    <location>
        <position position="1606"/>
    </location>
</feature>
<gene>
    <name evidence="5" type="ORF">AKO1_002596</name>
</gene>
<reference evidence="5 6" key="1">
    <citation type="submission" date="2024-03" db="EMBL/GenBank/DDBJ databases">
        <title>The Acrasis kona genome and developmental transcriptomes reveal deep origins of eukaryotic multicellular pathways.</title>
        <authorList>
            <person name="Sheikh S."/>
            <person name="Fu C.-J."/>
            <person name="Brown M.W."/>
            <person name="Baldauf S.L."/>
        </authorList>
    </citation>
    <scope>NUCLEOTIDE SEQUENCE [LARGE SCALE GENOMIC DNA]</scope>
    <source>
        <strain evidence="5 6">ATCC MYA-3509</strain>
    </source>
</reference>
<dbReference type="InterPro" id="IPR015943">
    <property type="entry name" value="WD40/YVTN_repeat-like_dom_sf"/>
</dbReference>
<proteinExistence type="inferred from homology"/>
<dbReference type="SUPFAM" id="SSF50978">
    <property type="entry name" value="WD40 repeat-like"/>
    <property type="match status" value="1"/>
</dbReference>
<protein>
    <submittedName>
        <fullName evidence="5">Vacuolar protein-sorting protein 8</fullName>
    </submittedName>
</protein>
<evidence type="ECO:0000256" key="3">
    <source>
        <dbReference type="SAM" id="MobiDB-lite"/>
    </source>
</evidence>
<evidence type="ECO:0000313" key="5">
    <source>
        <dbReference type="EMBL" id="KAL0490874.1"/>
    </source>
</evidence>
<feature type="region of interest" description="Disordered" evidence="3">
    <location>
        <begin position="22"/>
        <end position="52"/>
    </location>
</feature>
<dbReference type="PANTHER" id="PTHR12616">
    <property type="entry name" value="VACUOLAR PROTEIN SORTING VPS41"/>
    <property type="match status" value="1"/>
</dbReference>
<dbReference type="InterPro" id="IPR045111">
    <property type="entry name" value="Vps41/Vps8"/>
</dbReference>
<dbReference type="InterPro" id="IPR001841">
    <property type="entry name" value="Znf_RING"/>
</dbReference>
<keyword evidence="6" id="KW-1185">Reference proteome</keyword>
<dbReference type="PROSITE" id="PS50089">
    <property type="entry name" value="ZF_RING_2"/>
    <property type="match status" value="1"/>
</dbReference>
<comment type="caution">
    <text evidence="5">The sequence shown here is derived from an EMBL/GenBank/DDBJ whole genome shotgun (WGS) entry which is preliminary data.</text>
</comment>
<dbReference type="Gene3D" id="2.130.10.10">
    <property type="entry name" value="YVTN repeat-like/Quinoprotein amine dehydrogenase"/>
    <property type="match status" value="1"/>
</dbReference>
<sequence>MTEGGHSLQILSSLRDQFSDVSDDDIYQDDLSDYQDQLSDDEGDYEQRERQHHVQDFENDELVGQVFEHNQHADKKKRTFSFQSFDTTSIGRREQSLEQDLGEDKVSTEPSVDHLKSILQEIDEDEYPLYDETIDYGDYYDTKTSRKKFEVVKERRDERRKNKIIGLESLLSNQTITQEQKEKNAKRISRHIQLRTFQEDVTSKDMRRRTGEANIIKVSSRHIAVGTTLGLILLYDRKEQKRLAIMGNKQSDDHLITISITCLSFGGRIVISDQTSSETETTRLLAAGYSNGSITLWNTSNYTPIKVINNVFDSCVLNICSERSTFVCHDRNQVKLLKVTRVLGVTVVDTEVLSLDLVGSTGDVQEPKSLMNWLSLPQKSDPLLRSLNLIDAQILAKSEKHIVDGSYDAYDATTIIALVLVDRVVIRVGSTTLRVIMDRSTNSLPCVSWKSCQLPDGDYDVMPQTTTKPVLAVSFGNKISTFMIHNKDGVFSAESETEMIAPFNVGRMNWVASTCLVIMDRSYERMSYVDPYCTSTHVGEDINISHLGVLNVDMMQHVPIRISNQVTPSSTTSSLLNQELDKLVLKSAIHTVSVASTSLTHLTPSQPNRIRIKHESNTIHLLGLHQSRASRVLDWQQRVQVYFACGMYESAFDMCVDLYNDGIHSLPCIIGNINKVASTLGDLLHSYLTKQLRDRYLNDQEEEQSVLWRVGKTCLEYCIMIQHYPIIMDLFHKYIQEGQRDVFVKLLVRCGISKSKLHSLPINSELYDAIEKFHVESDRIDELESVVLQLNISQLELSRLQSTCNKYKSINQLCRMNIYIHNVLRNEWIAPIEDYLQTNSNLSIVMQYLKNTFEGTSFAGAHPVPNQRLKSIKTQLMDFIFQDVDNNKSFKYLQLLIKHDASELFDWLSTCMMDQGGPYSIYERAESVQQHYQIISHMMESVNQFKWRSDQVSHFYMLMLRFMCKGIIPIQNFSQKLMTHLINDRSTAVHDKQVLMQQLIDKLGHFPQWIVDDHESISKQLQDAQLYRLAAHLHKHLNHIDKTVHCYLMDRPPYNQTVFVYLNDESQSHHIQSVRTAILEHIKSLFALDAIKTSRLLVRHHHEIHNEIMSALRANKKDDHMLYQYLHHMVNQENQPDPIKVQLAILMCQYSPASVPDFLQTFSSHDASILRACEKYQISEAVSYLYEKRGQVEKALDFVMDKIHLALDRVIDELYDQSIEFESDRPLVDVPLVRFEKEMYPVEKCPLIFETIDRIIDAIIMCKRNTLLKKLTEGEVKKLWFGLLDHFVEPLSSLQQVYYKNDQLERSNSTSNHQNEGTNELMTMIQSNQEQLDLYTLKLNSSISKMTQLTLEQKSSSSTGDNDENNDENDFKNQMDRAEKDVNRYKKLVNAARSKLNLNQIKLEQHKNRSEKLTTHKNSAHNMPKCVNLWMQQIYMKFIKLIRMFMMGNVPVPDMLQKLFLEESNGNVTSDQITNVRCDIFEMLNLYNYEQTLLYDAANILERDTFDLVNSYMDQLQSGLIPSDTTCGLCASALARQWSRDDHVRVFDCGHAYHDLCLGGLQVCPCCSTQLIRKKNEKKNLLANVLNHKNEQLGEFDKNQCINVQN</sequence>
<dbReference type="Pfam" id="PF23410">
    <property type="entry name" value="Beta-prop_VPS8"/>
    <property type="match status" value="1"/>
</dbReference>
<feature type="domain" description="RING-type" evidence="4">
    <location>
        <begin position="1527"/>
        <end position="1568"/>
    </location>
</feature>
<dbReference type="Pfam" id="PF12816">
    <property type="entry name" value="TPR_Vps8"/>
    <property type="match status" value="1"/>
</dbReference>
<evidence type="ECO:0000256" key="1">
    <source>
        <dbReference type="ARBA" id="ARBA00009422"/>
    </source>
</evidence>
<dbReference type="EMBL" id="JAOPGA020001727">
    <property type="protein sequence ID" value="KAL0490874.1"/>
    <property type="molecule type" value="Genomic_DNA"/>
</dbReference>
<feature type="region of interest" description="Disordered" evidence="3">
    <location>
        <begin position="1349"/>
        <end position="1376"/>
    </location>
</feature>
<dbReference type="GO" id="GO:0008270">
    <property type="term" value="F:zinc ion binding"/>
    <property type="evidence" value="ECO:0007669"/>
    <property type="project" value="UniProtKB-KW"/>
</dbReference>
<dbReference type="Gene3D" id="1.25.40.10">
    <property type="entry name" value="Tetratricopeptide repeat domain"/>
    <property type="match status" value="1"/>
</dbReference>
<keyword evidence="2" id="KW-0863">Zinc-finger</keyword>
<evidence type="ECO:0000313" key="6">
    <source>
        <dbReference type="Proteomes" id="UP001431209"/>
    </source>
</evidence>
<comment type="similarity">
    <text evidence="1">Belongs to the VPS8 family.</text>
</comment>
<feature type="compositionally biased region" description="Acidic residues" evidence="3">
    <location>
        <begin position="22"/>
        <end position="44"/>
    </location>
</feature>
<dbReference type="PANTHER" id="PTHR12616:SF8">
    <property type="entry name" value="VACUOLAR PROTEIN SORTING-ASSOCIATED PROTEIN 8 HOMOLOG"/>
    <property type="match status" value="1"/>
</dbReference>
<dbReference type="GO" id="GO:0034058">
    <property type="term" value="P:endosomal vesicle fusion"/>
    <property type="evidence" value="ECO:0007669"/>
    <property type="project" value="TreeGrafter"/>
</dbReference>
<dbReference type="SMART" id="SM00184">
    <property type="entry name" value="RING"/>
    <property type="match status" value="1"/>
</dbReference>
<keyword evidence="2" id="KW-0862">Zinc</keyword>
<dbReference type="GO" id="GO:0005770">
    <property type="term" value="C:late endosome"/>
    <property type="evidence" value="ECO:0007669"/>
    <property type="project" value="TreeGrafter"/>
</dbReference>
<dbReference type="Proteomes" id="UP001431209">
    <property type="component" value="Unassembled WGS sequence"/>
</dbReference>
<organism evidence="5 6">
    <name type="scientific">Acrasis kona</name>
    <dbReference type="NCBI Taxonomy" id="1008807"/>
    <lineage>
        <taxon>Eukaryota</taxon>
        <taxon>Discoba</taxon>
        <taxon>Heterolobosea</taxon>
        <taxon>Tetramitia</taxon>
        <taxon>Eutetramitia</taxon>
        <taxon>Acrasidae</taxon>
        <taxon>Acrasis</taxon>
    </lineage>
</organism>
<feature type="compositionally biased region" description="Polar residues" evidence="3">
    <location>
        <begin position="1349"/>
        <end position="1360"/>
    </location>
</feature>
<evidence type="ECO:0000256" key="2">
    <source>
        <dbReference type="PROSITE-ProRule" id="PRU00175"/>
    </source>
</evidence>
<name>A0AAW2ZQ63_9EUKA</name>
<dbReference type="SUPFAM" id="SSF57850">
    <property type="entry name" value="RING/U-box"/>
    <property type="match status" value="1"/>
</dbReference>
<dbReference type="GO" id="GO:0006623">
    <property type="term" value="P:protein targeting to vacuole"/>
    <property type="evidence" value="ECO:0007669"/>
    <property type="project" value="InterPro"/>
</dbReference>
<dbReference type="InterPro" id="IPR011990">
    <property type="entry name" value="TPR-like_helical_dom_sf"/>
</dbReference>
<evidence type="ECO:0000259" key="4">
    <source>
        <dbReference type="PROSITE" id="PS50089"/>
    </source>
</evidence>
<keyword evidence="2" id="KW-0479">Metal-binding</keyword>
<dbReference type="GO" id="GO:0030897">
    <property type="term" value="C:HOPS complex"/>
    <property type="evidence" value="ECO:0007669"/>
    <property type="project" value="TreeGrafter"/>
</dbReference>
<dbReference type="InterPro" id="IPR036322">
    <property type="entry name" value="WD40_repeat_dom_sf"/>
</dbReference>
<dbReference type="InterPro" id="IPR025941">
    <property type="entry name" value="Vps8_central_dom"/>
</dbReference>